<proteinExistence type="predicted"/>
<dbReference type="Proteomes" id="UP000294683">
    <property type="component" value="Unassembled WGS sequence"/>
</dbReference>
<dbReference type="RefSeq" id="WP_103853326.1">
    <property type="nucleotide sequence ID" value="NZ_PQVJ01000011.1"/>
</dbReference>
<dbReference type="EMBL" id="SNXJ01000001">
    <property type="protein sequence ID" value="TDP30392.1"/>
    <property type="molecule type" value="Genomic_DNA"/>
</dbReference>
<dbReference type="InterPro" id="IPR008929">
    <property type="entry name" value="Chondroitin_lyas"/>
</dbReference>
<organism evidence="1 3">
    <name type="scientific">Avibacterium gallinarum</name>
    <name type="common">Pasteurella gallinarum</name>
    <dbReference type="NCBI Taxonomy" id="755"/>
    <lineage>
        <taxon>Bacteria</taxon>
        <taxon>Pseudomonadati</taxon>
        <taxon>Pseudomonadota</taxon>
        <taxon>Gammaproteobacteria</taxon>
        <taxon>Pasteurellales</taxon>
        <taxon>Pasteurellaceae</taxon>
        <taxon>Avibacterium</taxon>
    </lineage>
</organism>
<evidence type="ECO:0000313" key="2">
    <source>
        <dbReference type="EMBL" id="TDP30392.1"/>
    </source>
</evidence>
<dbReference type="Gene3D" id="1.50.10.100">
    <property type="entry name" value="Chondroitin AC/alginate lyase"/>
    <property type="match status" value="1"/>
</dbReference>
<dbReference type="Gene3D" id="2.70.98.70">
    <property type="match status" value="1"/>
</dbReference>
<evidence type="ECO:0000313" key="4">
    <source>
        <dbReference type="Proteomes" id="UP000294683"/>
    </source>
</evidence>
<evidence type="ECO:0000313" key="1">
    <source>
        <dbReference type="EMBL" id="SUB26892.1"/>
    </source>
</evidence>
<reference evidence="1 3" key="1">
    <citation type="submission" date="2018-06" db="EMBL/GenBank/DDBJ databases">
        <authorList>
            <consortium name="Pathogen Informatics"/>
            <person name="Doyle S."/>
        </authorList>
    </citation>
    <scope>NUCLEOTIDE SEQUENCE [LARGE SCALE GENOMIC DNA]</scope>
    <source>
        <strain evidence="1 3">NCTC11188</strain>
    </source>
</reference>
<keyword evidence="4" id="KW-1185">Reference proteome</keyword>
<reference evidence="2 4" key="2">
    <citation type="submission" date="2019-03" db="EMBL/GenBank/DDBJ databases">
        <title>Genomic Encyclopedia of Type Strains, Phase IV (KMG-IV): sequencing the most valuable type-strain genomes for metagenomic binning, comparative biology and taxonomic classification.</title>
        <authorList>
            <person name="Goeker M."/>
        </authorList>
    </citation>
    <scope>NUCLEOTIDE SEQUENCE [LARGE SCALE GENOMIC DNA]</scope>
    <source>
        <strain evidence="2 4">DSM 17481</strain>
    </source>
</reference>
<sequence>MKLPKSKYSEYISLRNSDIIPSWSIKPVSTNVYEAITPNKLNIQLSNNINDTFSSIDTPQYQSTMLWYHSLSWLRIIFNKYYDYEFVNNFIDIYYNFLNSQESQIIFDTLTSRDHLVAEQIRNLTYFLVQEDNKFFNKKKARSILLTLIDWAIQPSNIANNNHGMMLASSLLHTPLFLNIDPLLENNIINLASKRLIEIIKSAFDAYGLCNENTPAYQKFYIKFLKQQICELLFLKEYEPRYSVIADELDDIMKIAQHTLDLIALPNGTLPPFGDGNLSSQTMANQLDYAEFYSLDSGFYSIKHKRFRSRYFSMKCGYSSTTHKHSDDTSIFYWYDGIPIITDAGFLNYDWKDPCNVLVKSQRGHSGAFYYKYDHFYPIALYQDGSSEKSRILSHMIVNKEGNLTIIKGSVTIDHVYHVERTVQFSHLNNILITDRFRVEEDSRYIEKCARFLIPSEHKIEKHEGFLLISNDKFILKLIYKSGNVVIKKGVIRNSIPYGGWIVKTPFKSLQECNTIEIFLDKDENFLVINLLLEELE</sequence>
<name>A0A379AYR6_AVIGA</name>
<evidence type="ECO:0000313" key="3">
    <source>
        <dbReference type="Proteomes" id="UP000255113"/>
    </source>
</evidence>
<dbReference type="Proteomes" id="UP000255113">
    <property type="component" value="Unassembled WGS sequence"/>
</dbReference>
<dbReference type="AlphaFoldDB" id="A0A379AYR6"/>
<accession>A0A379AYR6</accession>
<gene>
    <name evidence="2" type="ORF">EV689_101423</name>
    <name evidence="1" type="ORF">NCTC11188_01255</name>
</gene>
<protein>
    <submittedName>
        <fullName evidence="2">Heparinase II/III-like protein</fullName>
    </submittedName>
</protein>
<dbReference type="EMBL" id="UGSQ01000003">
    <property type="protein sequence ID" value="SUB26892.1"/>
    <property type="molecule type" value="Genomic_DNA"/>
</dbReference>